<name>A0A9P6JR53_9AGAR</name>
<reference evidence="2" key="1">
    <citation type="submission" date="2020-11" db="EMBL/GenBank/DDBJ databases">
        <authorList>
            <consortium name="DOE Joint Genome Institute"/>
            <person name="Ahrendt S."/>
            <person name="Riley R."/>
            <person name="Andreopoulos W."/>
            <person name="Labutti K."/>
            <person name="Pangilinan J."/>
            <person name="Ruiz-Duenas F.J."/>
            <person name="Barrasa J.M."/>
            <person name="Sanchez-Garcia M."/>
            <person name="Camarero S."/>
            <person name="Miyauchi S."/>
            <person name="Serrano A."/>
            <person name="Linde D."/>
            <person name="Babiker R."/>
            <person name="Drula E."/>
            <person name="Ayuso-Fernandez I."/>
            <person name="Pacheco R."/>
            <person name="Padilla G."/>
            <person name="Ferreira P."/>
            <person name="Barriuso J."/>
            <person name="Kellner H."/>
            <person name="Castanera R."/>
            <person name="Alfaro M."/>
            <person name="Ramirez L."/>
            <person name="Pisabarro A.G."/>
            <person name="Kuo A."/>
            <person name="Tritt A."/>
            <person name="Lipzen A."/>
            <person name="He G."/>
            <person name="Yan M."/>
            <person name="Ng V."/>
            <person name="Cullen D."/>
            <person name="Martin F."/>
            <person name="Rosso M.-N."/>
            <person name="Henrissat B."/>
            <person name="Hibbett D."/>
            <person name="Martinez A.T."/>
            <person name="Grigoriev I.V."/>
        </authorList>
    </citation>
    <scope>NUCLEOTIDE SEQUENCE</scope>
    <source>
        <strain evidence="2">CBS 506.95</strain>
    </source>
</reference>
<protein>
    <recommendedName>
        <fullName evidence="1">DUF3669 domain-containing protein</fullName>
    </recommendedName>
</protein>
<keyword evidence="3" id="KW-1185">Reference proteome</keyword>
<proteinExistence type="predicted"/>
<dbReference type="Proteomes" id="UP000807306">
    <property type="component" value="Unassembled WGS sequence"/>
</dbReference>
<sequence>MGQTLALIHDLSEYDGRDIELFLGGDGSGNAACWVLDYSQMRPWYNEISSLCASFFHDEPYYPRPDPTNTMYIAFKTSYQEQTTENNRPLVKEFFDVLEVAWAAR</sequence>
<dbReference type="Pfam" id="PF12417">
    <property type="entry name" value="DUF3669"/>
    <property type="match status" value="1"/>
</dbReference>
<dbReference type="AlphaFoldDB" id="A0A9P6JR53"/>
<dbReference type="PANTHER" id="PTHR40780:SF2">
    <property type="entry name" value="DUF3669 DOMAIN-CONTAINING PROTEIN"/>
    <property type="match status" value="1"/>
</dbReference>
<dbReference type="EMBL" id="MU157845">
    <property type="protein sequence ID" value="KAF9529548.1"/>
    <property type="molecule type" value="Genomic_DNA"/>
</dbReference>
<organism evidence="2 3">
    <name type="scientific">Crepidotus variabilis</name>
    <dbReference type="NCBI Taxonomy" id="179855"/>
    <lineage>
        <taxon>Eukaryota</taxon>
        <taxon>Fungi</taxon>
        <taxon>Dikarya</taxon>
        <taxon>Basidiomycota</taxon>
        <taxon>Agaricomycotina</taxon>
        <taxon>Agaricomycetes</taxon>
        <taxon>Agaricomycetidae</taxon>
        <taxon>Agaricales</taxon>
        <taxon>Agaricineae</taxon>
        <taxon>Crepidotaceae</taxon>
        <taxon>Crepidotus</taxon>
    </lineage>
</organism>
<gene>
    <name evidence="2" type="ORF">CPB83DRAFT_852292</name>
</gene>
<feature type="domain" description="DUF3669" evidence="1">
    <location>
        <begin position="34"/>
        <end position="83"/>
    </location>
</feature>
<dbReference type="InterPro" id="IPR022137">
    <property type="entry name" value="Znf_prot_DUF3669"/>
</dbReference>
<evidence type="ECO:0000313" key="3">
    <source>
        <dbReference type="Proteomes" id="UP000807306"/>
    </source>
</evidence>
<dbReference type="OrthoDB" id="2993351at2759"/>
<accession>A0A9P6JR53</accession>
<dbReference type="PANTHER" id="PTHR40780">
    <property type="entry name" value="DUF3669 DOMAIN-CONTAINING PROTEIN"/>
    <property type="match status" value="1"/>
</dbReference>
<evidence type="ECO:0000259" key="1">
    <source>
        <dbReference type="Pfam" id="PF12417"/>
    </source>
</evidence>
<comment type="caution">
    <text evidence="2">The sequence shown here is derived from an EMBL/GenBank/DDBJ whole genome shotgun (WGS) entry which is preliminary data.</text>
</comment>
<evidence type="ECO:0000313" key="2">
    <source>
        <dbReference type="EMBL" id="KAF9529548.1"/>
    </source>
</evidence>